<dbReference type="AlphaFoldDB" id="Q7UUW1"/>
<organism evidence="2 3">
    <name type="scientific">Rhodopirellula baltica (strain DSM 10527 / NCIMB 13988 / SH1)</name>
    <dbReference type="NCBI Taxonomy" id="243090"/>
    <lineage>
        <taxon>Bacteria</taxon>
        <taxon>Pseudomonadati</taxon>
        <taxon>Planctomycetota</taxon>
        <taxon>Planctomycetia</taxon>
        <taxon>Pirellulales</taxon>
        <taxon>Pirellulaceae</taxon>
        <taxon>Rhodopirellula</taxon>
    </lineage>
</organism>
<dbReference type="EMBL" id="BX294138">
    <property type="protein sequence ID" value="CAD72966.1"/>
    <property type="molecule type" value="Genomic_DNA"/>
</dbReference>
<evidence type="ECO:0000313" key="2">
    <source>
        <dbReference type="EMBL" id="CAD72966.1"/>
    </source>
</evidence>
<dbReference type="PATRIC" id="fig|243090.15.peg.1402"/>
<reference evidence="2 3" key="1">
    <citation type="journal article" date="2003" name="Proc. Natl. Acad. Sci. U.S.A.">
        <title>Complete genome sequence of the marine planctomycete Pirellula sp. strain 1.</title>
        <authorList>
            <person name="Gloeckner F.O."/>
            <person name="Kube M."/>
            <person name="Bauer M."/>
            <person name="Teeling H."/>
            <person name="Lombardot T."/>
            <person name="Ludwig W."/>
            <person name="Gade D."/>
            <person name="Beck A."/>
            <person name="Borzym K."/>
            <person name="Heitmann K."/>
            <person name="Rabus R."/>
            <person name="Schlesner H."/>
            <person name="Amann R."/>
            <person name="Reinhardt R."/>
        </authorList>
    </citation>
    <scope>NUCLEOTIDE SEQUENCE [LARGE SCALE GENOMIC DNA]</scope>
    <source>
        <strain evidence="3">DSM 10527 / NCIMB 13988 / SH1</strain>
    </source>
</reference>
<proteinExistence type="predicted"/>
<sequence length="57" mass="6268">MISPQPFIETSKPPASHRRQVQPGLRRSIRLTKLAIVIPVGHVPHGIPTDALEHSEA</sequence>
<protein>
    <submittedName>
        <fullName evidence="2">Uncharacterized protein</fullName>
    </submittedName>
</protein>
<keyword evidence="3" id="KW-1185">Reference proteome</keyword>
<dbReference type="EnsemblBacteria" id="CAD72966">
    <property type="protein sequence ID" value="CAD72966"/>
    <property type="gene ID" value="RB3031"/>
</dbReference>
<accession>Q7UUW1</accession>
<dbReference type="KEGG" id="rba:RB3031"/>
<feature type="region of interest" description="Disordered" evidence="1">
    <location>
        <begin position="1"/>
        <end position="24"/>
    </location>
</feature>
<gene>
    <name evidence="2" type="ordered locus">RB3031</name>
</gene>
<dbReference type="STRING" id="243090.RB3031"/>
<dbReference type="HOGENOM" id="CLU_2993682_0_0_0"/>
<evidence type="ECO:0000256" key="1">
    <source>
        <dbReference type="SAM" id="MobiDB-lite"/>
    </source>
</evidence>
<dbReference type="Proteomes" id="UP000001025">
    <property type="component" value="Chromosome"/>
</dbReference>
<dbReference type="InParanoid" id="Q7UUW1"/>
<evidence type="ECO:0000313" key="3">
    <source>
        <dbReference type="Proteomes" id="UP000001025"/>
    </source>
</evidence>
<name>Q7UUW1_RHOBA</name>